<protein>
    <submittedName>
        <fullName evidence="1">Uncharacterized protein</fullName>
    </submittedName>
</protein>
<name>A0ACC2UIU3_9FUNG</name>
<comment type="caution">
    <text evidence="1">The sequence shown here is derived from an EMBL/GenBank/DDBJ whole genome shotgun (WGS) entry which is preliminary data.</text>
</comment>
<gene>
    <name evidence="1" type="ORF">DSO57_1002693</name>
</gene>
<evidence type="ECO:0000313" key="1">
    <source>
        <dbReference type="EMBL" id="KAJ9086566.1"/>
    </source>
</evidence>
<accession>A0ACC2UIU3</accession>
<dbReference type="EMBL" id="QTSX02000716">
    <property type="protein sequence ID" value="KAJ9086566.1"/>
    <property type="molecule type" value="Genomic_DNA"/>
</dbReference>
<keyword evidence="2" id="KW-1185">Reference proteome</keyword>
<sequence length="116" mass="12938">MSKTKVQESKTKYKEPKIFLEDSKYWQTHIVSLTPPGHIPEENDNPFQLVPGYDPEHTLGTGGQELSGIQSVGVPGNLRADSLRARQGGPNTRLELTLQYKITICPGEPKVLWQVP</sequence>
<dbReference type="Proteomes" id="UP001165960">
    <property type="component" value="Unassembled WGS sequence"/>
</dbReference>
<reference evidence="1" key="1">
    <citation type="submission" date="2022-04" db="EMBL/GenBank/DDBJ databases">
        <title>Genome of the entomopathogenic fungus Entomophthora muscae.</title>
        <authorList>
            <person name="Elya C."/>
            <person name="Lovett B.R."/>
            <person name="Lee E."/>
            <person name="Macias A.M."/>
            <person name="Hajek A.E."/>
            <person name="De Bivort B.L."/>
            <person name="Kasson M.T."/>
            <person name="De Fine Licht H.H."/>
            <person name="Stajich J.E."/>
        </authorList>
    </citation>
    <scope>NUCLEOTIDE SEQUENCE</scope>
    <source>
        <strain evidence="1">Berkeley</strain>
    </source>
</reference>
<organism evidence="1 2">
    <name type="scientific">Entomophthora muscae</name>
    <dbReference type="NCBI Taxonomy" id="34485"/>
    <lineage>
        <taxon>Eukaryota</taxon>
        <taxon>Fungi</taxon>
        <taxon>Fungi incertae sedis</taxon>
        <taxon>Zoopagomycota</taxon>
        <taxon>Entomophthoromycotina</taxon>
        <taxon>Entomophthoromycetes</taxon>
        <taxon>Entomophthorales</taxon>
        <taxon>Entomophthoraceae</taxon>
        <taxon>Entomophthora</taxon>
    </lineage>
</organism>
<proteinExistence type="predicted"/>
<evidence type="ECO:0000313" key="2">
    <source>
        <dbReference type="Proteomes" id="UP001165960"/>
    </source>
</evidence>